<dbReference type="STRING" id="1125630.KPHS_23130"/>
<sequence length="379" mass="41483">MRPVPEYPPYGDARPPGTARWLSASALLVLLSGGVSALLASSEGKSALAATGILLALVLAGTGWLIRLLYYRMSVHNARFYDQLVAYEQQQWWAEHRQPIGLQEGLLLGPMGKTTTDWLRVLSRHQRPPEEENEGGGRALRAPYLSVSEAIAREKRLAELLVMEWQRQRSERTLTPPLRCYWQGTELAWQAFRAQMTLTVAQMTLPSRPDAWRGEASLAEIAHALAEADPHDTVLIAGCQVVVAQPGAVQPAGESAVLWLAGRDGPVHLTRGETYCAEKGEALTAVAARVLEQNELSGPPEACALFFQPGLEALAHSGWDINLYRQDACWGDIGEMEGLTVLSLAAIYAAHYQQPCGWLARDPLNTLAIGIVKPDGQRQ</sequence>
<dbReference type="RefSeq" id="WP_002902254.1">
    <property type="nucleotide sequence ID" value="NC_016845.1"/>
</dbReference>
<dbReference type="RefSeq" id="YP_005226613.1">
    <property type="nucleotide sequence ID" value="NC_016845.1"/>
</dbReference>
<evidence type="ECO:0000313" key="3">
    <source>
        <dbReference type="Proteomes" id="UP000007841"/>
    </source>
</evidence>
<keyword evidence="1" id="KW-0472">Membrane</keyword>
<feature type="transmembrane region" description="Helical" evidence="1">
    <location>
        <begin position="47"/>
        <end position="70"/>
    </location>
</feature>
<dbReference type="AlphaFoldDB" id="A0A0H3GSG8"/>
<dbReference type="HOGENOM" id="CLU_721308_0_0_6"/>
<dbReference type="Proteomes" id="UP000007841">
    <property type="component" value="Chromosome"/>
</dbReference>
<protein>
    <submittedName>
        <fullName evidence="2">Uncharacterized protein</fullName>
    </submittedName>
</protein>
<feature type="transmembrane region" description="Helical" evidence="1">
    <location>
        <begin position="21"/>
        <end position="41"/>
    </location>
</feature>
<accession>A0A0H3GSG8</accession>
<name>A0A0H3GSG8_KLEPH</name>
<dbReference type="EMBL" id="CP003200">
    <property type="protein sequence ID" value="AEW61011.1"/>
    <property type="molecule type" value="Genomic_DNA"/>
</dbReference>
<organism evidence="2 3">
    <name type="scientific">Klebsiella pneumoniae subsp. pneumoniae (strain HS11286)</name>
    <dbReference type="NCBI Taxonomy" id="1125630"/>
    <lineage>
        <taxon>Bacteria</taxon>
        <taxon>Pseudomonadati</taxon>
        <taxon>Pseudomonadota</taxon>
        <taxon>Gammaproteobacteria</taxon>
        <taxon>Enterobacterales</taxon>
        <taxon>Enterobacteriaceae</taxon>
        <taxon>Klebsiella/Raoultella group</taxon>
        <taxon>Klebsiella</taxon>
        <taxon>Klebsiella pneumoniae complex</taxon>
    </lineage>
</organism>
<proteinExistence type="predicted"/>
<keyword evidence="1" id="KW-1133">Transmembrane helix</keyword>
<dbReference type="GeneID" id="11847331"/>
<gene>
    <name evidence="2" type="ordered locus">KPHS_23130</name>
</gene>
<reference evidence="2 3" key="1">
    <citation type="journal article" date="2012" name="J. Bacteriol.">
        <title>Complete genome sequence of Klebsiella pneumoniae subsp. pneumoniae HS11286, a multidrug-resistant strain isolated from human sputum.</title>
        <authorList>
            <person name="Liu P."/>
            <person name="Li P."/>
            <person name="Jiang X."/>
            <person name="Bi D."/>
            <person name="Xie Y."/>
            <person name="Tai C."/>
            <person name="Deng Z."/>
            <person name="Rajakumar K."/>
            <person name="Ou H.Y."/>
        </authorList>
    </citation>
    <scope>NUCLEOTIDE SEQUENCE [LARGE SCALE GENOMIC DNA]</scope>
    <source>
        <strain evidence="2 3">HS11286</strain>
    </source>
</reference>
<dbReference type="PATRIC" id="fig|1125630.4.peg.2245"/>
<keyword evidence="1" id="KW-0812">Transmembrane</keyword>
<dbReference type="KEGG" id="kpm:KPHS_23130"/>
<evidence type="ECO:0000256" key="1">
    <source>
        <dbReference type="SAM" id="Phobius"/>
    </source>
</evidence>
<keyword evidence="3" id="KW-1185">Reference proteome</keyword>
<evidence type="ECO:0000313" key="2">
    <source>
        <dbReference type="EMBL" id="AEW61011.1"/>
    </source>
</evidence>